<organism evidence="1 2">
    <name type="scientific">Candidatus Berkelbacteria bacterium RIFOXYA2_FULL_43_10</name>
    <dbReference type="NCBI Taxonomy" id="1797472"/>
    <lineage>
        <taxon>Bacteria</taxon>
        <taxon>Candidatus Berkelbacteria</taxon>
    </lineage>
</organism>
<evidence type="ECO:0000313" key="1">
    <source>
        <dbReference type="EMBL" id="OGD62834.1"/>
    </source>
</evidence>
<name>A0A1F5E6E0_9BACT</name>
<accession>A0A1F5E6E0</accession>
<proteinExistence type="predicted"/>
<dbReference type="AlphaFoldDB" id="A0A1F5E6E0"/>
<dbReference type="EMBL" id="MEZY01000042">
    <property type="protein sequence ID" value="OGD62834.1"/>
    <property type="molecule type" value="Genomic_DNA"/>
</dbReference>
<gene>
    <name evidence="1" type="ORF">A2215_01250</name>
</gene>
<sequence length="85" mass="9643">MNSIVPFGTANQRIQQCAFPNIRQSDYSDLKGHNKIILIALITLIILNKTQKNKSQELVPLYLIHYTLPLIHLPNLSTEVKAGLY</sequence>
<comment type="caution">
    <text evidence="1">The sequence shown here is derived from an EMBL/GenBank/DDBJ whole genome shotgun (WGS) entry which is preliminary data.</text>
</comment>
<reference evidence="1 2" key="1">
    <citation type="journal article" date="2016" name="Nat. Commun.">
        <title>Thousands of microbial genomes shed light on interconnected biogeochemical processes in an aquifer system.</title>
        <authorList>
            <person name="Anantharaman K."/>
            <person name="Brown C.T."/>
            <person name="Hug L.A."/>
            <person name="Sharon I."/>
            <person name="Castelle C.J."/>
            <person name="Probst A.J."/>
            <person name="Thomas B.C."/>
            <person name="Singh A."/>
            <person name="Wilkins M.J."/>
            <person name="Karaoz U."/>
            <person name="Brodie E.L."/>
            <person name="Williams K.H."/>
            <person name="Hubbard S.S."/>
            <person name="Banfield J.F."/>
        </authorList>
    </citation>
    <scope>NUCLEOTIDE SEQUENCE [LARGE SCALE GENOMIC DNA]</scope>
</reference>
<protein>
    <submittedName>
        <fullName evidence="1">Uncharacterized protein</fullName>
    </submittedName>
</protein>
<dbReference type="STRING" id="1797472.A2215_01250"/>
<evidence type="ECO:0000313" key="2">
    <source>
        <dbReference type="Proteomes" id="UP000178583"/>
    </source>
</evidence>
<dbReference type="Proteomes" id="UP000178583">
    <property type="component" value="Unassembled WGS sequence"/>
</dbReference>